<accession>L7M8V7</accession>
<organism evidence="2">
    <name type="scientific">Rhipicephalus pulchellus</name>
    <name type="common">Yellow backed tick</name>
    <name type="synonym">Dermacentor pulchellus</name>
    <dbReference type="NCBI Taxonomy" id="72859"/>
    <lineage>
        <taxon>Eukaryota</taxon>
        <taxon>Metazoa</taxon>
        <taxon>Ecdysozoa</taxon>
        <taxon>Arthropoda</taxon>
        <taxon>Chelicerata</taxon>
        <taxon>Arachnida</taxon>
        <taxon>Acari</taxon>
        <taxon>Parasitiformes</taxon>
        <taxon>Ixodida</taxon>
        <taxon>Ixodoidea</taxon>
        <taxon>Ixodidae</taxon>
        <taxon>Rhipicephalinae</taxon>
        <taxon>Rhipicephalus</taxon>
        <taxon>Rhipicephalus</taxon>
    </lineage>
</organism>
<sequence length="155" mass="17249">MLGVRCALAIVLVSSVIYLTKGRLIKKGDTWYFDEDCKTPVCARPQRLVCPTKDPCDCFCKDVPCYVPSCAAGCQASCFTRPGFCQCKCIPLRSRCADPWENECLPVCVGANPCKCNCVGAFQPHQRNEYKNSSLTFQFSCTAPPQVKRYPGKRK</sequence>
<name>L7M8V7_RHIPC</name>
<reference evidence="2" key="2">
    <citation type="journal article" date="2015" name="J. Proteomics">
        <title>Sexual differences in the sialomes of the zebra tick, Rhipicephalus pulchellus.</title>
        <authorList>
            <person name="Tan A.W."/>
            <person name="Francischetti I.M."/>
            <person name="Slovak M."/>
            <person name="Kini R.M."/>
            <person name="Ribeiro J.M."/>
        </authorList>
    </citation>
    <scope>NUCLEOTIDE SEQUENCE</scope>
    <source>
        <tissue evidence="2">Salivary gland</tissue>
    </source>
</reference>
<reference evidence="2" key="1">
    <citation type="submission" date="2012-11" db="EMBL/GenBank/DDBJ databases">
        <authorList>
            <person name="Lucero-Rivera Y.E."/>
            <person name="Tovar-Ramirez D."/>
        </authorList>
    </citation>
    <scope>NUCLEOTIDE SEQUENCE</scope>
    <source>
        <tissue evidence="2">Salivary gland</tissue>
    </source>
</reference>
<evidence type="ECO:0000313" key="2">
    <source>
        <dbReference type="EMBL" id="JAA60736.1"/>
    </source>
</evidence>
<protein>
    <submittedName>
        <fullName evidence="2">Putative metastriate ixostatin family member</fullName>
    </submittedName>
</protein>
<keyword evidence="1" id="KW-0732">Signal</keyword>
<feature type="chain" id="PRO_5003981908" evidence="1">
    <location>
        <begin position="23"/>
        <end position="155"/>
    </location>
</feature>
<feature type="signal peptide" evidence="1">
    <location>
        <begin position="1"/>
        <end position="22"/>
    </location>
</feature>
<dbReference type="EMBL" id="GACK01004298">
    <property type="protein sequence ID" value="JAA60736.1"/>
    <property type="molecule type" value="mRNA"/>
</dbReference>
<evidence type="ECO:0000256" key="1">
    <source>
        <dbReference type="SAM" id="SignalP"/>
    </source>
</evidence>
<proteinExistence type="evidence at transcript level"/>
<dbReference type="AlphaFoldDB" id="L7M8V7"/>